<feature type="compositionally biased region" description="Low complexity" evidence="1">
    <location>
        <begin position="74"/>
        <end position="92"/>
    </location>
</feature>
<name>A0A9D4C0S6_DREPO</name>
<protein>
    <submittedName>
        <fullName evidence="2">Uncharacterized protein</fullName>
    </submittedName>
</protein>
<organism evidence="2 3">
    <name type="scientific">Dreissena polymorpha</name>
    <name type="common">Zebra mussel</name>
    <name type="synonym">Mytilus polymorpha</name>
    <dbReference type="NCBI Taxonomy" id="45954"/>
    <lineage>
        <taxon>Eukaryota</taxon>
        <taxon>Metazoa</taxon>
        <taxon>Spiralia</taxon>
        <taxon>Lophotrochozoa</taxon>
        <taxon>Mollusca</taxon>
        <taxon>Bivalvia</taxon>
        <taxon>Autobranchia</taxon>
        <taxon>Heteroconchia</taxon>
        <taxon>Euheterodonta</taxon>
        <taxon>Imparidentia</taxon>
        <taxon>Neoheterodontei</taxon>
        <taxon>Myida</taxon>
        <taxon>Dreissenoidea</taxon>
        <taxon>Dreissenidae</taxon>
        <taxon>Dreissena</taxon>
    </lineage>
</organism>
<reference evidence="2" key="2">
    <citation type="submission" date="2020-11" db="EMBL/GenBank/DDBJ databases">
        <authorList>
            <person name="McCartney M.A."/>
            <person name="Auch B."/>
            <person name="Kono T."/>
            <person name="Mallez S."/>
            <person name="Becker A."/>
            <person name="Gohl D.M."/>
            <person name="Silverstein K.A.T."/>
            <person name="Koren S."/>
            <person name="Bechman K.B."/>
            <person name="Herman A."/>
            <person name="Abrahante J.E."/>
            <person name="Garbe J."/>
        </authorList>
    </citation>
    <scope>NUCLEOTIDE SEQUENCE</scope>
    <source>
        <strain evidence="2">Duluth1</strain>
        <tissue evidence="2">Whole animal</tissue>
    </source>
</reference>
<dbReference type="AlphaFoldDB" id="A0A9D4C0S6"/>
<dbReference type="EMBL" id="JAIWYP010000013">
    <property type="protein sequence ID" value="KAH3715211.1"/>
    <property type="molecule type" value="Genomic_DNA"/>
</dbReference>
<sequence length="175" mass="19102">MLRFRRDPTFSSLPPNLLLEPGVNSLRTACFTADSLFGRRIQAAITVDQEDQVDASLARNNSGQHQGAFKRPVSKSPAAPPAKNAKKNNFFPRRSFILSPAPNRPSSYQKSSGNASCKKGNYKPDQKTYKPSARGDLPKVSPRVSPFLPSPPPIQVAAGLLHCKSMAPKNFRPMG</sequence>
<evidence type="ECO:0000313" key="2">
    <source>
        <dbReference type="EMBL" id="KAH3715211.1"/>
    </source>
</evidence>
<comment type="caution">
    <text evidence="2">The sequence shown here is derived from an EMBL/GenBank/DDBJ whole genome shotgun (WGS) entry which is preliminary data.</text>
</comment>
<evidence type="ECO:0000256" key="1">
    <source>
        <dbReference type="SAM" id="MobiDB-lite"/>
    </source>
</evidence>
<keyword evidence="3" id="KW-1185">Reference proteome</keyword>
<accession>A0A9D4C0S6</accession>
<evidence type="ECO:0000313" key="3">
    <source>
        <dbReference type="Proteomes" id="UP000828390"/>
    </source>
</evidence>
<proteinExistence type="predicted"/>
<feature type="region of interest" description="Disordered" evidence="1">
    <location>
        <begin position="60"/>
        <end position="150"/>
    </location>
</feature>
<reference evidence="2" key="1">
    <citation type="journal article" date="2019" name="bioRxiv">
        <title>The Genome of the Zebra Mussel, Dreissena polymorpha: A Resource for Invasive Species Research.</title>
        <authorList>
            <person name="McCartney M.A."/>
            <person name="Auch B."/>
            <person name="Kono T."/>
            <person name="Mallez S."/>
            <person name="Zhang Y."/>
            <person name="Obille A."/>
            <person name="Becker A."/>
            <person name="Abrahante J.E."/>
            <person name="Garbe J."/>
            <person name="Badalamenti J.P."/>
            <person name="Herman A."/>
            <person name="Mangelson H."/>
            <person name="Liachko I."/>
            <person name="Sullivan S."/>
            <person name="Sone E.D."/>
            <person name="Koren S."/>
            <person name="Silverstein K.A.T."/>
            <person name="Beckman K.B."/>
            <person name="Gohl D.M."/>
        </authorList>
    </citation>
    <scope>NUCLEOTIDE SEQUENCE</scope>
    <source>
        <strain evidence="2">Duluth1</strain>
        <tissue evidence="2">Whole animal</tissue>
    </source>
</reference>
<feature type="compositionally biased region" description="Polar residues" evidence="1">
    <location>
        <begin position="104"/>
        <end position="115"/>
    </location>
</feature>
<dbReference type="Proteomes" id="UP000828390">
    <property type="component" value="Unassembled WGS sequence"/>
</dbReference>
<gene>
    <name evidence="2" type="ORF">DPMN_057917</name>
</gene>